<organism evidence="3 4">
    <name type="scientific">Amborella trichopoda</name>
    <dbReference type="NCBI Taxonomy" id="13333"/>
    <lineage>
        <taxon>Eukaryota</taxon>
        <taxon>Viridiplantae</taxon>
        <taxon>Streptophyta</taxon>
        <taxon>Embryophyta</taxon>
        <taxon>Tracheophyta</taxon>
        <taxon>Spermatophyta</taxon>
        <taxon>Magnoliopsida</taxon>
        <taxon>Amborellales</taxon>
        <taxon>Amborellaceae</taxon>
        <taxon>Amborella</taxon>
    </lineage>
</organism>
<feature type="region of interest" description="Disordered" evidence="1">
    <location>
        <begin position="1"/>
        <end position="28"/>
    </location>
</feature>
<evidence type="ECO:0000259" key="2">
    <source>
        <dbReference type="PROSITE" id="PS50174"/>
    </source>
</evidence>
<name>W1PWC4_AMBTC</name>
<evidence type="ECO:0000313" key="4">
    <source>
        <dbReference type="Proteomes" id="UP000017836"/>
    </source>
</evidence>
<dbReference type="EMBL" id="KI392687">
    <property type="protein sequence ID" value="ERN11630.1"/>
    <property type="molecule type" value="Genomic_DNA"/>
</dbReference>
<feature type="domain" description="G-patch" evidence="2">
    <location>
        <begin position="32"/>
        <end position="78"/>
    </location>
</feature>
<feature type="compositionally biased region" description="Acidic residues" evidence="1">
    <location>
        <begin position="146"/>
        <end position="162"/>
    </location>
</feature>
<dbReference type="GO" id="GO:0003676">
    <property type="term" value="F:nucleic acid binding"/>
    <property type="evidence" value="ECO:0007669"/>
    <property type="project" value="InterPro"/>
</dbReference>
<dbReference type="Pfam" id="PF01585">
    <property type="entry name" value="G-patch"/>
    <property type="match status" value="1"/>
</dbReference>
<dbReference type="eggNOG" id="KOG1994">
    <property type="taxonomic scope" value="Eukaryota"/>
</dbReference>
<dbReference type="HOGENOM" id="CLU_046724_4_0_1"/>
<dbReference type="PANTHER" id="PTHR21032">
    <property type="entry name" value="G PATCH DOMAIN-CONTAINING PROTEIN 11"/>
    <property type="match status" value="1"/>
</dbReference>
<sequence>MNWQERRKLKREKQQQEGDEEILAKSKEAVPSSNIGFKMLQQMGYKPGGALGKKGQGRTEPVGLEIKRSRAGLGSEDPQKLKAQREIIIMERTRRKEESLMAEYGDRQKNLWRNRSIYRDYKKAQAALGQLEGTDVLELEKGNNEEEKDEEKEEEEEEVITEEDLQDILMKLRDEHNYCLYCGCKYESGEALLSNCPGIEEDDH</sequence>
<dbReference type="OMA" id="DYMNMVI"/>
<dbReference type="STRING" id="13333.W1PWC4"/>
<dbReference type="GO" id="GO:0000776">
    <property type="term" value="C:kinetochore"/>
    <property type="evidence" value="ECO:0000318"/>
    <property type="project" value="GO_Central"/>
</dbReference>
<dbReference type="InterPro" id="IPR000467">
    <property type="entry name" value="G_patch_dom"/>
</dbReference>
<dbReference type="Pfam" id="PF13821">
    <property type="entry name" value="DUF4187"/>
    <property type="match status" value="1"/>
</dbReference>
<proteinExistence type="predicted"/>
<dbReference type="PROSITE" id="PS50174">
    <property type="entry name" value="G_PATCH"/>
    <property type="match status" value="1"/>
</dbReference>
<keyword evidence="4" id="KW-1185">Reference proteome</keyword>
<evidence type="ECO:0000256" key="1">
    <source>
        <dbReference type="SAM" id="MobiDB-lite"/>
    </source>
</evidence>
<dbReference type="OrthoDB" id="786951at2759"/>
<protein>
    <recommendedName>
        <fullName evidence="2">G-patch domain-containing protein</fullName>
    </recommendedName>
</protein>
<feature type="region of interest" description="Disordered" evidence="1">
    <location>
        <begin position="135"/>
        <end position="162"/>
    </location>
</feature>
<reference evidence="4" key="1">
    <citation type="journal article" date="2013" name="Science">
        <title>The Amborella genome and the evolution of flowering plants.</title>
        <authorList>
            <consortium name="Amborella Genome Project"/>
        </authorList>
    </citation>
    <scope>NUCLEOTIDE SEQUENCE [LARGE SCALE GENOMIC DNA]</scope>
</reference>
<dbReference type="InterPro" id="IPR039249">
    <property type="entry name" value="GPATCH11"/>
</dbReference>
<dbReference type="SMART" id="SM01173">
    <property type="entry name" value="DUF4187"/>
    <property type="match status" value="1"/>
</dbReference>
<dbReference type="Gramene" id="ERN11630">
    <property type="protein sequence ID" value="ERN11630"/>
    <property type="gene ID" value="AMTR_s00022p00198640"/>
</dbReference>
<gene>
    <name evidence="3" type="ORF">AMTR_s00022p00198640</name>
</gene>
<dbReference type="SMART" id="SM00443">
    <property type="entry name" value="G_patch"/>
    <property type="match status" value="1"/>
</dbReference>
<dbReference type="InterPro" id="IPR025239">
    <property type="entry name" value="DUF4187"/>
</dbReference>
<dbReference type="AlphaFoldDB" id="W1PWC4"/>
<dbReference type="PANTHER" id="PTHR21032:SF0">
    <property type="entry name" value="G PATCH DOMAIN-CONTAINING PROTEIN 11"/>
    <property type="match status" value="1"/>
</dbReference>
<accession>W1PWC4</accession>
<evidence type="ECO:0000313" key="3">
    <source>
        <dbReference type="EMBL" id="ERN11630.1"/>
    </source>
</evidence>
<dbReference type="Proteomes" id="UP000017836">
    <property type="component" value="Unassembled WGS sequence"/>
</dbReference>